<name>A0A8S5Q889_9CAUD</name>
<sequence length="158" mass="18186">MAGTQEKIQLLLKIAHRLNEAGVEWALGASMMLYFKDITSDFHDIDLMVVDRDAECVRTILSEMGESCSSDFIPNLMYRTKTFMEFRIDSVEVDVMAGFAIVKDGKLYDCALRKEQIVEQMPLGTEVIPLQSPLLWCKYYRLMGRTKKAEMIEKAMER</sequence>
<feature type="domain" description="Far upstream element-binding protein C-terminal" evidence="1">
    <location>
        <begin position="136"/>
        <end position="156"/>
    </location>
</feature>
<dbReference type="InterPro" id="IPR015096">
    <property type="entry name" value="FUBP_C"/>
</dbReference>
<protein>
    <recommendedName>
        <fullName evidence="1">Far upstream element-binding protein C-terminal domain-containing protein</fullName>
    </recommendedName>
</protein>
<dbReference type="InterPro" id="IPR043519">
    <property type="entry name" value="NT_sf"/>
</dbReference>
<dbReference type="SUPFAM" id="SSF81301">
    <property type="entry name" value="Nucleotidyltransferase"/>
    <property type="match status" value="1"/>
</dbReference>
<reference evidence="2" key="1">
    <citation type="journal article" date="2021" name="Proc. Natl. Acad. Sci. U.S.A.">
        <title>A Catalog of Tens of Thousands of Viruses from Human Metagenomes Reveals Hidden Associations with Chronic Diseases.</title>
        <authorList>
            <person name="Tisza M.J."/>
            <person name="Buck C.B."/>
        </authorList>
    </citation>
    <scope>NUCLEOTIDE SEQUENCE</scope>
    <source>
        <strain evidence="2">CtUGR26</strain>
    </source>
</reference>
<dbReference type="GO" id="GO:0006355">
    <property type="term" value="P:regulation of DNA-templated transcription"/>
    <property type="evidence" value="ECO:0007669"/>
    <property type="project" value="InterPro"/>
</dbReference>
<evidence type="ECO:0000313" key="2">
    <source>
        <dbReference type="EMBL" id="DAE15264.1"/>
    </source>
</evidence>
<dbReference type="EMBL" id="BK015602">
    <property type="protein sequence ID" value="DAE15264.1"/>
    <property type="molecule type" value="Genomic_DNA"/>
</dbReference>
<proteinExistence type="predicted"/>
<accession>A0A8S5Q889</accession>
<evidence type="ECO:0000259" key="1">
    <source>
        <dbReference type="Pfam" id="PF09005"/>
    </source>
</evidence>
<dbReference type="Gene3D" id="3.30.460.40">
    <property type="match status" value="1"/>
</dbReference>
<dbReference type="GO" id="GO:0003676">
    <property type="term" value="F:nucleic acid binding"/>
    <property type="evidence" value="ECO:0007669"/>
    <property type="project" value="InterPro"/>
</dbReference>
<dbReference type="Pfam" id="PF09005">
    <property type="entry name" value="FUBP_C"/>
    <property type="match status" value="1"/>
</dbReference>
<organism evidence="2">
    <name type="scientific">Siphoviridae sp. ctUGR26</name>
    <dbReference type="NCBI Taxonomy" id="2825527"/>
    <lineage>
        <taxon>Viruses</taxon>
        <taxon>Duplodnaviria</taxon>
        <taxon>Heunggongvirae</taxon>
        <taxon>Uroviricota</taxon>
        <taxon>Caudoviricetes</taxon>
    </lineage>
</organism>